<dbReference type="CDD" id="cd06561">
    <property type="entry name" value="AlkD_like"/>
    <property type="match status" value="1"/>
</dbReference>
<reference evidence="1 2" key="1">
    <citation type="submission" date="2017-04" db="EMBL/GenBank/DDBJ databases">
        <title>Whole genome sequence of Bdellovibrio bacteriovorus strain SSB218315.</title>
        <authorList>
            <person name="Oyedara O."/>
            <person name="Rodriguez-Perez M.A."/>
        </authorList>
    </citation>
    <scope>NUCLEOTIDE SEQUENCE [LARGE SCALE GENOMIC DNA]</scope>
    <source>
        <strain evidence="1 2">SSB218315</strain>
    </source>
</reference>
<name>A0A1Z3N983_BDEBC</name>
<dbReference type="InterPro" id="IPR014825">
    <property type="entry name" value="DNA_alkylation"/>
</dbReference>
<dbReference type="SUPFAM" id="SSF48371">
    <property type="entry name" value="ARM repeat"/>
    <property type="match status" value="1"/>
</dbReference>
<dbReference type="Proteomes" id="UP000197003">
    <property type="component" value="Chromosome"/>
</dbReference>
<dbReference type="InterPro" id="IPR016024">
    <property type="entry name" value="ARM-type_fold"/>
</dbReference>
<dbReference type="OrthoDB" id="9775346at2"/>
<dbReference type="Gene3D" id="1.25.10.90">
    <property type="match status" value="1"/>
</dbReference>
<dbReference type="EMBL" id="CP020946">
    <property type="protein sequence ID" value="ASD64006.1"/>
    <property type="molecule type" value="Genomic_DNA"/>
</dbReference>
<proteinExistence type="predicted"/>
<dbReference type="AlphaFoldDB" id="A0A1Z3N983"/>
<dbReference type="PANTHER" id="PTHR34070:SF1">
    <property type="entry name" value="DNA ALKYLATION REPAIR PROTEIN"/>
    <property type="match status" value="1"/>
</dbReference>
<organism evidence="1 2">
    <name type="scientific">Bdellovibrio bacteriovorus</name>
    <dbReference type="NCBI Taxonomy" id="959"/>
    <lineage>
        <taxon>Bacteria</taxon>
        <taxon>Pseudomonadati</taxon>
        <taxon>Bdellovibrionota</taxon>
        <taxon>Bdellovibrionia</taxon>
        <taxon>Bdellovibrionales</taxon>
        <taxon>Pseudobdellovibrionaceae</taxon>
        <taxon>Bdellovibrio</taxon>
    </lineage>
</organism>
<dbReference type="RefSeq" id="WP_088565504.1">
    <property type="nucleotide sequence ID" value="NZ_CP020946.1"/>
</dbReference>
<dbReference type="Pfam" id="PF08713">
    <property type="entry name" value="DNA_alkylation"/>
    <property type="match status" value="1"/>
</dbReference>
<protein>
    <submittedName>
        <fullName evidence="1">DNA alkylation repair protein</fullName>
    </submittedName>
</protein>
<dbReference type="PANTHER" id="PTHR34070">
    <property type="entry name" value="ARMADILLO-TYPE FOLD"/>
    <property type="match status" value="1"/>
</dbReference>
<accession>A0A1Z3N983</accession>
<gene>
    <name evidence="1" type="ORF">B9G79_10735</name>
</gene>
<evidence type="ECO:0000313" key="1">
    <source>
        <dbReference type="EMBL" id="ASD64006.1"/>
    </source>
</evidence>
<sequence>MKKKSGISQALSAVSQLQKDVQSHADASRAVVLQRFFKTGKGEYAEGDVFLGLTVPQSRKIAKKYASALSLKELDSLVKSANHEERLIALLILVSQFQEATEKEQARIFKLYIKNSKYVNNWDLVDTSAPAIVGGYLLNRDRSVLQELATSKNLWQRRIAMLATFHFIYNGESADTLKIAKLLLKDEHDLIHKAVGWMLREMGKRVSEEKLLKFLDQYAAKMPRTMLRYSLEKLPAEKRRHYMNK</sequence>
<evidence type="ECO:0000313" key="2">
    <source>
        <dbReference type="Proteomes" id="UP000197003"/>
    </source>
</evidence>